<keyword evidence="2" id="KW-0129">CBS domain</keyword>
<dbReference type="InterPro" id="IPR046342">
    <property type="entry name" value="CBS_dom_sf"/>
</dbReference>
<dbReference type="PROSITE" id="PS51371">
    <property type="entry name" value="CBS"/>
    <property type="match status" value="1"/>
</dbReference>
<dbReference type="InterPro" id="IPR000644">
    <property type="entry name" value="CBS_dom"/>
</dbReference>
<evidence type="ECO:0000256" key="1">
    <source>
        <dbReference type="PROSITE-ProRule" id="PRU00284"/>
    </source>
</evidence>
<dbReference type="EMBL" id="BOVJ01000102">
    <property type="protein sequence ID" value="GIQ64678.1"/>
    <property type="molecule type" value="Genomic_DNA"/>
</dbReference>
<evidence type="ECO:0008006" key="8">
    <source>
        <dbReference type="Google" id="ProtNLM"/>
    </source>
</evidence>
<sequence>MTAGVMDNRSVNGADGGGELTAAPADMTNREKGDVAERTPSAVRIRDYIRPAAALPPSASCRDALAVFRRDGERECIVVCTAEGEPLGLVMRNGFFTRLGQRFGAELFDDKPIERLMKDVLLTADADSPPQTVIDAALRREDGAFYDCVPVTENGRLAGVLSVSDLLRMSRDLQEEAIRSQAAIALQAANGMEQISASVGRVLESARLGDERSAAMLELARQGKDKLKRLADMHRLMAEQAVQQESRISALREEALAIGNVSALIRELTEHSQLLALNASIEAAARESTAKGSPSSPKR</sequence>
<feature type="region of interest" description="Disordered" evidence="3">
    <location>
        <begin position="1"/>
        <end position="38"/>
    </location>
</feature>
<feature type="domain" description="CBS" evidence="5">
    <location>
        <begin position="117"/>
        <end position="176"/>
    </location>
</feature>
<reference evidence="6 7" key="1">
    <citation type="submission" date="2021-04" db="EMBL/GenBank/DDBJ databases">
        <title>Draft genome sequence of Paenibacillus cisolokensis, LC2-13A.</title>
        <authorList>
            <person name="Uke A."/>
            <person name="Chhe C."/>
            <person name="Baramee S."/>
            <person name="Kosugi A."/>
        </authorList>
    </citation>
    <scope>NUCLEOTIDE SEQUENCE [LARGE SCALE GENOMIC DNA]</scope>
    <source>
        <strain evidence="6 7">LC2-13A</strain>
    </source>
</reference>
<protein>
    <recommendedName>
        <fullName evidence="8">CBS domain-containing protein</fullName>
    </recommendedName>
</protein>
<evidence type="ECO:0000259" key="5">
    <source>
        <dbReference type="PROSITE" id="PS51371"/>
    </source>
</evidence>
<evidence type="ECO:0000256" key="2">
    <source>
        <dbReference type="PROSITE-ProRule" id="PRU00703"/>
    </source>
</evidence>
<dbReference type="SUPFAM" id="SSF58104">
    <property type="entry name" value="Methyl-accepting chemotaxis protein (MCP) signaling domain"/>
    <property type="match status" value="1"/>
</dbReference>
<proteinExistence type="predicted"/>
<keyword evidence="7" id="KW-1185">Reference proteome</keyword>
<dbReference type="SUPFAM" id="SSF54631">
    <property type="entry name" value="CBS-domain pair"/>
    <property type="match status" value="1"/>
</dbReference>
<evidence type="ECO:0000256" key="3">
    <source>
        <dbReference type="SAM" id="MobiDB-lite"/>
    </source>
</evidence>
<evidence type="ECO:0000313" key="6">
    <source>
        <dbReference type="EMBL" id="GIQ64678.1"/>
    </source>
</evidence>
<comment type="caution">
    <text evidence="6">The sequence shown here is derived from an EMBL/GenBank/DDBJ whole genome shotgun (WGS) entry which is preliminary data.</text>
</comment>
<dbReference type="Gene3D" id="3.10.580.10">
    <property type="entry name" value="CBS-domain"/>
    <property type="match status" value="1"/>
</dbReference>
<keyword evidence="1" id="KW-0807">Transducer</keyword>
<accession>A0ABQ4N901</accession>
<dbReference type="RefSeq" id="WP_213529255.1">
    <property type="nucleotide sequence ID" value="NZ_BOVJ01000102.1"/>
</dbReference>
<evidence type="ECO:0000259" key="4">
    <source>
        <dbReference type="PROSITE" id="PS50111"/>
    </source>
</evidence>
<dbReference type="Proteomes" id="UP000680304">
    <property type="component" value="Unassembled WGS sequence"/>
</dbReference>
<name>A0ABQ4N901_9BACL</name>
<organism evidence="6 7">
    <name type="scientific">Paenibacillus cisolokensis</name>
    <dbReference type="NCBI Taxonomy" id="1658519"/>
    <lineage>
        <taxon>Bacteria</taxon>
        <taxon>Bacillati</taxon>
        <taxon>Bacillota</taxon>
        <taxon>Bacilli</taxon>
        <taxon>Bacillales</taxon>
        <taxon>Paenibacillaceae</taxon>
        <taxon>Paenibacillus</taxon>
    </lineage>
</organism>
<dbReference type="PROSITE" id="PS50111">
    <property type="entry name" value="CHEMOTAXIS_TRANSDUC_2"/>
    <property type="match status" value="1"/>
</dbReference>
<gene>
    <name evidence="6" type="ORF">PACILC2_32460</name>
</gene>
<feature type="compositionally biased region" description="Basic and acidic residues" evidence="3">
    <location>
        <begin position="28"/>
        <end position="37"/>
    </location>
</feature>
<dbReference type="InterPro" id="IPR004089">
    <property type="entry name" value="MCPsignal_dom"/>
</dbReference>
<dbReference type="Gene3D" id="1.10.287.950">
    <property type="entry name" value="Methyl-accepting chemotaxis protein"/>
    <property type="match status" value="1"/>
</dbReference>
<evidence type="ECO:0000313" key="7">
    <source>
        <dbReference type="Proteomes" id="UP000680304"/>
    </source>
</evidence>
<feature type="domain" description="Methyl-accepting transducer" evidence="4">
    <location>
        <begin position="180"/>
        <end position="299"/>
    </location>
</feature>
<dbReference type="Pfam" id="PF00571">
    <property type="entry name" value="CBS"/>
    <property type="match status" value="1"/>
</dbReference>